<keyword evidence="2" id="KW-0560">Oxidoreductase</keyword>
<gene>
    <name evidence="2" type="ORF">SNR37_001553</name>
</gene>
<evidence type="ECO:0000256" key="1">
    <source>
        <dbReference type="ARBA" id="ARBA00001954"/>
    </source>
</evidence>
<organism evidence="2 3">
    <name type="scientific">Agarivorans aestuarii</name>
    <dbReference type="NCBI Taxonomy" id="1563703"/>
    <lineage>
        <taxon>Bacteria</taxon>
        <taxon>Pseudomonadati</taxon>
        <taxon>Pseudomonadota</taxon>
        <taxon>Gammaproteobacteria</taxon>
        <taxon>Alteromonadales</taxon>
        <taxon>Alteromonadaceae</taxon>
        <taxon>Agarivorans</taxon>
    </lineage>
</organism>
<protein>
    <submittedName>
        <fullName evidence="2">Phytanoyl-CoA dioxygenase family protein</fullName>
    </submittedName>
</protein>
<evidence type="ECO:0000313" key="3">
    <source>
        <dbReference type="Proteomes" id="UP001310248"/>
    </source>
</evidence>
<dbReference type="InterPro" id="IPR008775">
    <property type="entry name" value="Phytyl_CoA_dOase-like"/>
</dbReference>
<keyword evidence="3" id="KW-1185">Reference proteome</keyword>
<dbReference type="Gene3D" id="2.60.120.620">
    <property type="entry name" value="q2cbj1_9rhob like domain"/>
    <property type="match status" value="1"/>
</dbReference>
<dbReference type="GO" id="GO:0051213">
    <property type="term" value="F:dioxygenase activity"/>
    <property type="evidence" value="ECO:0007669"/>
    <property type="project" value="UniProtKB-KW"/>
</dbReference>
<accession>A0ABU7G9X9</accession>
<proteinExistence type="predicted"/>
<name>A0ABU7G9X9_9ALTE</name>
<dbReference type="SUPFAM" id="SSF51197">
    <property type="entry name" value="Clavaminate synthase-like"/>
    <property type="match status" value="1"/>
</dbReference>
<keyword evidence="2" id="KW-0223">Dioxygenase</keyword>
<dbReference type="PANTHER" id="PTHR20883:SF48">
    <property type="entry name" value="ECTOINE DIOXYGENASE"/>
    <property type="match status" value="1"/>
</dbReference>
<comment type="cofactor">
    <cofactor evidence="1">
        <name>Fe(2+)</name>
        <dbReference type="ChEBI" id="CHEBI:29033"/>
    </cofactor>
</comment>
<dbReference type="PANTHER" id="PTHR20883">
    <property type="entry name" value="PHYTANOYL-COA DIOXYGENASE DOMAIN CONTAINING 1"/>
    <property type="match status" value="1"/>
</dbReference>
<sequence length="234" mass="27105">MDLKALSDQFWRDGYLLIEDFFSMQLMDQMTNAINEHYGVDPDFWHTDEFLDRAKTEVIPWFPQNEGCLLFNEVDQHPYFKALSNEVLGEESNTLYCMVMFSKQGTVGQAWHQDCEPDDPQRYNINRLIYTSDIREDIGGEVVVVPRSHLHGEIPIGNPEGELPGQLVLRPKKGSLIFLHGHTWHRVLPIHGGNRISTNYRAVPKGTPLDITDICVYRNMRYHFGSNKVVEERQ</sequence>
<evidence type="ECO:0000313" key="2">
    <source>
        <dbReference type="EMBL" id="MEE1676221.1"/>
    </source>
</evidence>
<reference evidence="2 3" key="2">
    <citation type="submission" date="2023-12" db="EMBL/GenBank/DDBJ databases">
        <authorList>
            <consortium name="Cladostephus spongiosus"/>
            <person name="Lorente B."/>
            <person name="Cabral C."/>
            <person name="Frias J."/>
            <person name="Faria J."/>
            <person name="Toubarro D."/>
        </authorList>
    </citation>
    <scope>NUCLEOTIDE SEQUENCE [LARGE SCALE GENOMIC DNA]</scope>
    <source>
        <strain evidence="2 3">ZMCS4</strain>
    </source>
</reference>
<dbReference type="Proteomes" id="UP001310248">
    <property type="component" value="Unassembled WGS sequence"/>
</dbReference>
<dbReference type="EMBL" id="JAYDYW010000018">
    <property type="protein sequence ID" value="MEE1676221.1"/>
    <property type="molecule type" value="Genomic_DNA"/>
</dbReference>
<comment type="caution">
    <text evidence="2">The sequence shown here is derived from an EMBL/GenBank/DDBJ whole genome shotgun (WGS) entry which is preliminary data.</text>
</comment>
<reference evidence="3" key="1">
    <citation type="submission" date="2023-07" db="EMBL/GenBank/DDBJ databases">
        <title>Draft genome sequence of Agarivorans aestuarii strain ZMCS4, a CAZymes producing bacteria isolated from the marine brown algae Clodostephus spongiosus.</title>
        <authorList>
            <person name="Lorente B."/>
            <person name="Cabral C."/>
            <person name="Frias J."/>
            <person name="Faria J."/>
            <person name="Toubarro D."/>
        </authorList>
    </citation>
    <scope>NUCLEOTIDE SEQUENCE [LARGE SCALE GENOMIC DNA]</scope>
    <source>
        <strain evidence="3">ZMCS4</strain>
    </source>
</reference>
<dbReference type="RefSeq" id="WP_329776923.1">
    <property type="nucleotide sequence ID" value="NZ_JAYDYW010000018.1"/>
</dbReference>
<dbReference type="Pfam" id="PF05721">
    <property type="entry name" value="PhyH"/>
    <property type="match status" value="1"/>
</dbReference>